<feature type="transmembrane region" description="Helical" evidence="1">
    <location>
        <begin position="25"/>
        <end position="45"/>
    </location>
</feature>
<keyword evidence="1" id="KW-1133">Transmembrane helix</keyword>
<proteinExistence type="predicted"/>
<keyword evidence="1" id="KW-0472">Membrane</keyword>
<evidence type="ECO:0000256" key="1">
    <source>
        <dbReference type="SAM" id="Phobius"/>
    </source>
</evidence>
<dbReference type="RefSeq" id="XP_005109062.1">
    <property type="nucleotide sequence ID" value="XM_005109005.2"/>
</dbReference>
<keyword evidence="2" id="KW-1185">Reference proteome</keyword>
<feature type="transmembrane region" description="Helical" evidence="1">
    <location>
        <begin position="90"/>
        <end position="108"/>
    </location>
</feature>
<accession>A0ABM0K589</accession>
<organism evidence="2 3">
    <name type="scientific">Aplysia californica</name>
    <name type="common">California sea hare</name>
    <dbReference type="NCBI Taxonomy" id="6500"/>
    <lineage>
        <taxon>Eukaryota</taxon>
        <taxon>Metazoa</taxon>
        <taxon>Spiralia</taxon>
        <taxon>Lophotrochozoa</taxon>
        <taxon>Mollusca</taxon>
        <taxon>Gastropoda</taxon>
        <taxon>Heterobranchia</taxon>
        <taxon>Euthyneura</taxon>
        <taxon>Tectipleura</taxon>
        <taxon>Aplysiida</taxon>
        <taxon>Aplysioidea</taxon>
        <taxon>Aplysiidae</taxon>
        <taxon>Aplysia</taxon>
    </lineage>
</organism>
<dbReference type="Proteomes" id="UP000694888">
    <property type="component" value="Unplaced"/>
</dbReference>
<feature type="transmembrane region" description="Helical" evidence="1">
    <location>
        <begin position="57"/>
        <end position="78"/>
    </location>
</feature>
<sequence>MWQYLWAHAIFHLVRWFPPSNRVKITVVAVFATLCLLIPQFYVLLQDKTTRWCPEPLMPLLITSIIFTFFVIGFTFLFVTMVPVPREVKLTFHGFGLVTFITGMIQCVSTSKAQDCDFSTPELYDISLALAVLCGVSIVYVAVLLPFWIINQVKQNAVLDKGERRGVCYEPVKCCSCLWHI</sequence>
<keyword evidence="1" id="KW-0812">Transmembrane</keyword>
<protein>
    <submittedName>
        <fullName evidence="3">Uncharacterized protein LOC101852277 isoform X1</fullName>
    </submittedName>
</protein>
<gene>
    <name evidence="3" type="primary">LOC101852277</name>
</gene>
<dbReference type="GeneID" id="101852277"/>
<evidence type="ECO:0000313" key="2">
    <source>
        <dbReference type="Proteomes" id="UP000694888"/>
    </source>
</evidence>
<feature type="transmembrane region" description="Helical" evidence="1">
    <location>
        <begin position="128"/>
        <end position="149"/>
    </location>
</feature>
<reference evidence="3" key="1">
    <citation type="submission" date="2025-08" db="UniProtKB">
        <authorList>
            <consortium name="RefSeq"/>
        </authorList>
    </citation>
    <scope>IDENTIFICATION</scope>
</reference>
<name>A0ABM0K589_APLCA</name>
<evidence type="ECO:0000313" key="3">
    <source>
        <dbReference type="RefSeq" id="XP_005109062.1"/>
    </source>
</evidence>